<protein>
    <submittedName>
        <fullName evidence="1">Uncharacterized protein</fullName>
    </submittedName>
</protein>
<gene>
    <name evidence="1" type="ORF">BCS93_16505</name>
</gene>
<accession>A0AAP8SVU0</accession>
<name>A0AAP8SVU0_9VIBR</name>
<proteinExistence type="predicted"/>
<reference evidence="2" key="1">
    <citation type="submission" date="2016-07" db="EMBL/GenBank/DDBJ databases">
        <title>Nontailed viruses are major unrecognized killers of bacteria in the ocean.</title>
        <authorList>
            <person name="Kauffman K."/>
            <person name="Hussain F."/>
            <person name="Yang J."/>
            <person name="Arevalo P."/>
            <person name="Brown J."/>
            <person name="Cutler M."/>
            <person name="Kelly L."/>
            <person name="Polz M.F."/>
        </authorList>
    </citation>
    <scope>NUCLEOTIDE SEQUENCE [LARGE SCALE GENOMIC DNA]</scope>
    <source>
        <strain evidence="2">10N.222.49.A5</strain>
    </source>
</reference>
<organism evidence="1 2">
    <name type="scientific">Vibrio breoganii</name>
    <dbReference type="NCBI Taxonomy" id="553239"/>
    <lineage>
        <taxon>Bacteria</taxon>
        <taxon>Pseudomonadati</taxon>
        <taxon>Pseudomonadota</taxon>
        <taxon>Gammaproteobacteria</taxon>
        <taxon>Vibrionales</taxon>
        <taxon>Vibrionaceae</taxon>
        <taxon>Vibrio</taxon>
    </lineage>
</organism>
<evidence type="ECO:0000313" key="2">
    <source>
        <dbReference type="Proteomes" id="UP000235611"/>
    </source>
</evidence>
<dbReference type="EMBL" id="MDBO01000114">
    <property type="protein sequence ID" value="PMP06993.1"/>
    <property type="molecule type" value="Genomic_DNA"/>
</dbReference>
<dbReference type="Proteomes" id="UP000235611">
    <property type="component" value="Unassembled WGS sequence"/>
</dbReference>
<evidence type="ECO:0000313" key="1">
    <source>
        <dbReference type="EMBL" id="PMP06993.1"/>
    </source>
</evidence>
<comment type="caution">
    <text evidence="1">The sequence shown here is derived from an EMBL/GenBank/DDBJ whole genome shotgun (WGS) entry which is preliminary data.</text>
</comment>
<dbReference type="AlphaFoldDB" id="A0AAP8SVU0"/>
<sequence length="95" mass="10994">MNNLVFVHAKILDNYWRSFQDDGVISSFELQASSFKLDLNPTSKISNHRHTGKHMVFIQYLGRCESQVWVLSKVLTFVRMTVRLLYCGSRSLLVA</sequence>